<comment type="caution">
    <text evidence="15">The sequence shown here is derived from an EMBL/GenBank/DDBJ whole genome shotgun (WGS) entry which is preliminary data.</text>
</comment>
<sequence>MRYSKIVIANLLLSCAAALANGSNRTTQGSIGFALGNRRVNGDCKSQADYELDLEALAQESAGRIVRTYAAAECETAAKLLPAASREGFQIVLGIWLSDEQAWAADKASMAELVPQFREEVYGVTVGSETLYRDEISAQDLLLKIEEIRDLLPTVKRVGTADTWNIFVDGTADPVLEGNVSLVLANNFPFWQPESPPVQSFRSEVSRVTRYIEQKRQSLRLPAVEIWIGETGWPTDGGSDKGRAIASTDFADYYFHDGICAQTNKGTNIFVFEALDEPWKPSVMGIDESHWGVFNLIWRGGIGCALLFDFFLDPAAPNEWTLYQEAILWRTGTALFFQCLKASVD</sequence>
<keyword evidence="5 14" id="KW-0732">Signal</keyword>
<evidence type="ECO:0000256" key="4">
    <source>
        <dbReference type="ARBA" id="ARBA00022525"/>
    </source>
</evidence>
<dbReference type="GO" id="GO:0071555">
    <property type="term" value="P:cell wall organization"/>
    <property type="evidence" value="ECO:0007669"/>
    <property type="project" value="TreeGrafter"/>
</dbReference>
<reference evidence="15 16" key="1">
    <citation type="journal article" date="2018" name="BMC Genomics">
        <title>Genomic evidence for intraspecific hybridization in a clonal and extremely halotolerant yeast.</title>
        <authorList>
            <person name="Gostincar C."/>
            <person name="Stajich J.E."/>
            <person name="Zupancic J."/>
            <person name="Zalar P."/>
            <person name="Gunde-Cimerman N."/>
        </authorList>
    </citation>
    <scope>NUCLEOTIDE SEQUENCE [LARGE SCALE GENOMIC DNA]</scope>
    <source>
        <strain evidence="15 16">EXF-6656</strain>
    </source>
</reference>
<comment type="subcellular location">
    <subcellularLocation>
        <location evidence="1">Secreted</location>
        <location evidence="1">Cell wall</location>
    </subcellularLocation>
</comment>
<evidence type="ECO:0000256" key="1">
    <source>
        <dbReference type="ARBA" id="ARBA00004191"/>
    </source>
</evidence>
<evidence type="ECO:0000256" key="7">
    <source>
        <dbReference type="ARBA" id="ARBA00023180"/>
    </source>
</evidence>
<keyword evidence="6 13" id="KW-0378">Hydrolase</keyword>
<protein>
    <recommendedName>
        <fullName evidence="10">glucan 1,3-beta-glucosidase</fullName>
        <ecNumber evidence="10">3.2.1.58</ecNumber>
    </recommendedName>
    <alternativeName>
        <fullName evidence="11">Exo-1,3-beta-glucanase</fullName>
    </alternativeName>
</protein>
<comment type="catalytic activity">
    <reaction evidence="9">
        <text>Successive hydrolysis of beta-D-glucose units from the non-reducing ends of (1-&gt;3)-beta-D-glucans, releasing alpha-glucose.</text>
        <dbReference type="EC" id="3.2.1.58"/>
    </reaction>
</comment>
<dbReference type="OrthoDB" id="77201at2759"/>
<dbReference type="PANTHER" id="PTHR16631:SF26">
    <property type="entry name" value="GLUCAN 1,3-BETA-GLUCOSIDASE"/>
    <property type="match status" value="1"/>
</dbReference>
<proteinExistence type="inferred from homology"/>
<dbReference type="InterPro" id="IPR050732">
    <property type="entry name" value="Beta-glucan_modifiers"/>
</dbReference>
<evidence type="ECO:0000256" key="14">
    <source>
        <dbReference type="SAM" id="SignalP"/>
    </source>
</evidence>
<dbReference type="GO" id="GO:0005975">
    <property type="term" value="P:carbohydrate metabolic process"/>
    <property type="evidence" value="ECO:0007669"/>
    <property type="project" value="InterPro"/>
</dbReference>
<keyword evidence="7" id="KW-0325">Glycoprotein</keyword>
<name>A0A3M6XC68_HORWE</name>
<dbReference type="GO" id="GO:0005576">
    <property type="term" value="C:extracellular region"/>
    <property type="evidence" value="ECO:0007669"/>
    <property type="project" value="TreeGrafter"/>
</dbReference>
<evidence type="ECO:0000256" key="2">
    <source>
        <dbReference type="ARBA" id="ARBA00008773"/>
    </source>
</evidence>
<dbReference type="Gene3D" id="3.20.20.80">
    <property type="entry name" value="Glycosidases"/>
    <property type="match status" value="1"/>
</dbReference>
<dbReference type="PANTHER" id="PTHR16631">
    <property type="entry name" value="GLUCAN 1,3-BETA-GLUCOSIDASE"/>
    <property type="match status" value="1"/>
</dbReference>
<evidence type="ECO:0000256" key="6">
    <source>
        <dbReference type="ARBA" id="ARBA00022801"/>
    </source>
</evidence>
<keyword evidence="3" id="KW-0134">Cell wall</keyword>
<evidence type="ECO:0000256" key="12">
    <source>
        <dbReference type="RuleBase" id="RU004335"/>
    </source>
</evidence>
<evidence type="ECO:0000256" key="3">
    <source>
        <dbReference type="ARBA" id="ARBA00022512"/>
    </source>
</evidence>
<dbReference type="EMBL" id="QWIJ01000082">
    <property type="protein sequence ID" value="RMX88156.1"/>
    <property type="molecule type" value="Genomic_DNA"/>
</dbReference>
<evidence type="ECO:0000256" key="11">
    <source>
        <dbReference type="ARBA" id="ARBA00041761"/>
    </source>
</evidence>
<dbReference type="GO" id="GO:0009986">
    <property type="term" value="C:cell surface"/>
    <property type="evidence" value="ECO:0007669"/>
    <property type="project" value="TreeGrafter"/>
</dbReference>
<dbReference type="InterPro" id="IPR000490">
    <property type="entry name" value="Glyco_hydro_17"/>
</dbReference>
<evidence type="ECO:0000256" key="9">
    <source>
        <dbReference type="ARBA" id="ARBA00036824"/>
    </source>
</evidence>
<dbReference type="GO" id="GO:0004338">
    <property type="term" value="F:glucan exo-1,3-beta-glucosidase activity"/>
    <property type="evidence" value="ECO:0007669"/>
    <property type="project" value="UniProtKB-EC"/>
</dbReference>
<dbReference type="AlphaFoldDB" id="A0A3M6XC68"/>
<dbReference type="GO" id="GO:0042973">
    <property type="term" value="F:glucan endo-1,3-beta-D-glucosidase activity"/>
    <property type="evidence" value="ECO:0007669"/>
    <property type="project" value="TreeGrafter"/>
</dbReference>
<evidence type="ECO:0000256" key="8">
    <source>
        <dbReference type="ARBA" id="ARBA00023295"/>
    </source>
</evidence>
<dbReference type="PROSITE" id="PS00587">
    <property type="entry name" value="GLYCOSYL_HYDROL_F17"/>
    <property type="match status" value="1"/>
</dbReference>
<keyword evidence="8 13" id="KW-0326">Glycosidase</keyword>
<dbReference type="Proteomes" id="UP000281245">
    <property type="component" value="Unassembled WGS sequence"/>
</dbReference>
<evidence type="ECO:0000256" key="5">
    <source>
        <dbReference type="ARBA" id="ARBA00022729"/>
    </source>
</evidence>
<organism evidence="15 16">
    <name type="scientific">Hortaea werneckii</name>
    <name type="common">Black yeast</name>
    <name type="synonym">Cladosporium werneckii</name>
    <dbReference type="NCBI Taxonomy" id="91943"/>
    <lineage>
        <taxon>Eukaryota</taxon>
        <taxon>Fungi</taxon>
        <taxon>Dikarya</taxon>
        <taxon>Ascomycota</taxon>
        <taxon>Pezizomycotina</taxon>
        <taxon>Dothideomycetes</taxon>
        <taxon>Dothideomycetidae</taxon>
        <taxon>Mycosphaerellales</taxon>
        <taxon>Teratosphaeriaceae</taxon>
        <taxon>Hortaea</taxon>
    </lineage>
</organism>
<gene>
    <name evidence="15" type="ORF">D0869_01832</name>
</gene>
<feature type="signal peptide" evidence="14">
    <location>
        <begin position="1"/>
        <end position="22"/>
    </location>
</feature>
<dbReference type="EC" id="3.2.1.58" evidence="10"/>
<dbReference type="InterPro" id="IPR017853">
    <property type="entry name" value="GH"/>
</dbReference>
<evidence type="ECO:0000313" key="16">
    <source>
        <dbReference type="Proteomes" id="UP000281245"/>
    </source>
</evidence>
<feature type="chain" id="PRO_5018055338" description="glucan 1,3-beta-glucosidase" evidence="14">
    <location>
        <begin position="23"/>
        <end position="345"/>
    </location>
</feature>
<keyword evidence="4" id="KW-0964">Secreted</keyword>
<dbReference type="GO" id="GO:0009277">
    <property type="term" value="C:fungal-type cell wall"/>
    <property type="evidence" value="ECO:0007669"/>
    <property type="project" value="TreeGrafter"/>
</dbReference>
<dbReference type="SUPFAM" id="SSF51445">
    <property type="entry name" value="(Trans)glycosidases"/>
    <property type="match status" value="1"/>
</dbReference>
<evidence type="ECO:0000313" key="15">
    <source>
        <dbReference type="EMBL" id="RMX88156.1"/>
    </source>
</evidence>
<evidence type="ECO:0000256" key="10">
    <source>
        <dbReference type="ARBA" id="ARBA00038929"/>
    </source>
</evidence>
<comment type="similarity">
    <text evidence="2 12">Belongs to the glycosyl hydrolase 17 family.</text>
</comment>
<dbReference type="Pfam" id="PF00332">
    <property type="entry name" value="Glyco_hydro_17"/>
    <property type="match status" value="1"/>
</dbReference>
<accession>A0A3M6XC68</accession>
<evidence type="ECO:0000256" key="13">
    <source>
        <dbReference type="RuleBase" id="RU004336"/>
    </source>
</evidence>